<dbReference type="GO" id="GO:0008173">
    <property type="term" value="F:RNA methyltransferase activity"/>
    <property type="evidence" value="ECO:0007669"/>
    <property type="project" value="InterPro"/>
</dbReference>
<protein>
    <submittedName>
        <fullName evidence="6">RNA methyltransferase</fullName>
    </submittedName>
</protein>
<evidence type="ECO:0000256" key="1">
    <source>
        <dbReference type="ARBA" id="ARBA00007228"/>
    </source>
</evidence>
<dbReference type="AlphaFoldDB" id="A0A9D1IJ00"/>
<sequence>MEATSSMVKWVYSLERKKNRYAERCFTAEGTKCVLDMLGAFKARHVFATAEWAQRHPDVECLLVTEIQLGRMSALKTPSDVIAVLEMPEMTEPEQLPRDLYLVLDDVQDPGNLGTIIRIADWFGIRRIFCSRGTADAYNPKTVQATMGALARVAVHYADLPELFAKHRGMPVYGTFLDGEDIYNDSLGDCGFIVFGNEGNGISPELEPFMSKRLLIPSYPSNVATSESLNVGMAAAITIGEFRRRMR</sequence>
<dbReference type="Pfam" id="PF22435">
    <property type="entry name" value="MRM3-like_sub_bind"/>
    <property type="match status" value="1"/>
</dbReference>
<dbReference type="Proteomes" id="UP000824076">
    <property type="component" value="Unassembled WGS sequence"/>
</dbReference>
<reference evidence="6" key="1">
    <citation type="submission" date="2020-10" db="EMBL/GenBank/DDBJ databases">
        <authorList>
            <person name="Gilroy R."/>
        </authorList>
    </citation>
    <scope>NUCLEOTIDE SEQUENCE</scope>
    <source>
        <strain evidence="6">17073</strain>
    </source>
</reference>
<organism evidence="6 7">
    <name type="scientific">Candidatus Limisoma intestinavium</name>
    <dbReference type="NCBI Taxonomy" id="2840856"/>
    <lineage>
        <taxon>Bacteria</taxon>
        <taxon>Pseudomonadati</taxon>
        <taxon>Bacteroidota</taxon>
        <taxon>Bacteroidia</taxon>
        <taxon>Bacteroidales</taxon>
        <taxon>Candidatus Limisoma</taxon>
    </lineage>
</organism>
<dbReference type="PANTHER" id="PTHR43191">
    <property type="entry name" value="RRNA METHYLTRANSFERASE 3"/>
    <property type="match status" value="1"/>
</dbReference>
<evidence type="ECO:0000313" key="6">
    <source>
        <dbReference type="EMBL" id="HIU38198.1"/>
    </source>
</evidence>
<keyword evidence="3" id="KW-0808">Transferase</keyword>
<dbReference type="PANTHER" id="PTHR43191:SF2">
    <property type="entry name" value="RRNA METHYLTRANSFERASE 3, MITOCHONDRIAL"/>
    <property type="match status" value="1"/>
</dbReference>
<dbReference type="GO" id="GO:0032259">
    <property type="term" value="P:methylation"/>
    <property type="evidence" value="ECO:0007669"/>
    <property type="project" value="UniProtKB-KW"/>
</dbReference>
<proteinExistence type="inferred from homology"/>
<gene>
    <name evidence="6" type="ORF">IAD18_00860</name>
</gene>
<evidence type="ECO:0000259" key="4">
    <source>
        <dbReference type="Pfam" id="PF00588"/>
    </source>
</evidence>
<evidence type="ECO:0000256" key="2">
    <source>
        <dbReference type="ARBA" id="ARBA00022603"/>
    </source>
</evidence>
<dbReference type="InterPro" id="IPR029028">
    <property type="entry name" value="Alpha/beta_knot_MTases"/>
</dbReference>
<dbReference type="SUPFAM" id="SSF55315">
    <property type="entry name" value="L30e-like"/>
    <property type="match status" value="1"/>
</dbReference>
<dbReference type="Gene3D" id="3.30.1330.30">
    <property type="match status" value="1"/>
</dbReference>
<feature type="domain" description="MRM3-like substrate binding" evidence="5">
    <location>
        <begin position="7"/>
        <end position="83"/>
    </location>
</feature>
<dbReference type="Pfam" id="PF00588">
    <property type="entry name" value="SpoU_methylase"/>
    <property type="match status" value="1"/>
</dbReference>
<dbReference type="CDD" id="cd18109">
    <property type="entry name" value="SpoU-like_RNA-MTase"/>
    <property type="match status" value="1"/>
</dbReference>
<dbReference type="GO" id="GO:0006396">
    <property type="term" value="P:RNA processing"/>
    <property type="evidence" value="ECO:0007669"/>
    <property type="project" value="InterPro"/>
</dbReference>
<dbReference type="InterPro" id="IPR051259">
    <property type="entry name" value="rRNA_Methyltransferase"/>
</dbReference>
<name>A0A9D1IJ00_9BACT</name>
<comment type="similarity">
    <text evidence="1">Belongs to the class IV-like SAM-binding methyltransferase superfamily. RNA methyltransferase TrmH family.</text>
</comment>
<comment type="caution">
    <text evidence="6">The sequence shown here is derived from an EMBL/GenBank/DDBJ whole genome shotgun (WGS) entry which is preliminary data.</text>
</comment>
<dbReference type="EMBL" id="DVMS01000023">
    <property type="protein sequence ID" value="HIU38198.1"/>
    <property type="molecule type" value="Genomic_DNA"/>
</dbReference>
<evidence type="ECO:0000313" key="7">
    <source>
        <dbReference type="Proteomes" id="UP000824076"/>
    </source>
</evidence>
<dbReference type="Gene3D" id="3.40.1280.10">
    <property type="match status" value="1"/>
</dbReference>
<dbReference type="InterPro" id="IPR053888">
    <property type="entry name" value="MRM3-like_sub_bind"/>
</dbReference>
<dbReference type="InterPro" id="IPR001537">
    <property type="entry name" value="SpoU_MeTrfase"/>
</dbReference>
<dbReference type="InterPro" id="IPR029026">
    <property type="entry name" value="tRNA_m1G_MTases_N"/>
</dbReference>
<feature type="domain" description="tRNA/rRNA methyltransferase SpoU type" evidence="4">
    <location>
        <begin position="100"/>
        <end position="239"/>
    </location>
</feature>
<dbReference type="InterPro" id="IPR029064">
    <property type="entry name" value="Ribosomal_eL30-like_sf"/>
</dbReference>
<evidence type="ECO:0000259" key="5">
    <source>
        <dbReference type="Pfam" id="PF22435"/>
    </source>
</evidence>
<accession>A0A9D1IJ00</accession>
<evidence type="ECO:0000256" key="3">
    <source>
        <dbReference type="ARBA" id="ARBA00022679"/>
    </source>
</evidence>
<dbReference type="GO" id="GO:0003723">
    <property type="term" value="F:RNA binding"/>
    <property type="evidence" value="ECO:0007669"/>
    <property type="project" value="InterPro"/>
</dbReference>
<keyword evidence="2 6" id="KW-0489">Methyltransferase</keyword>
<dbReference type="SUPFAM" id="SSF75217">
    <property type="entry name" value="alpha/beta knot"/>
    <property type="match status" value="1"/>
</dbReference>
<reference evidence="6" key="2">
    <citation type="journal article" date="2021" name="PeerJ">
        <title>Extensive microbial diversity within the chicken gut microbiome revealed by metagenomics and culture.</title>
        <authorList>
            <person name="Gilroy R."/>
            <person name="Ravi A."/>
            <person name="Getino M."/>
            <person name="Pursley I."/>
            <person name="Horton D.L."/>
            <person name="Alikhan N.F."/>
            <person name="Baker D."/>
            <person name="Gharbi K."/>
            <person name="Hall N."/>
            <person name="Watson M."/>
            <person name="Adriaenssens E.M."/>
            <person name="Foster-Nyarko E."/>
            <person name="Jarju S."/>
            <person name="Secka A."/>
            <person name="Antonio M."/>
            <person name="Oren A."/>
            <person name="Chaudhuri R.R."/>
            <person name="La Ragione R."/>
            <person name="Hildebrand F."/>
            <person name="Pallen M.J."/>
        </authorList>
    </citation>
    <scope>NUCLEOTIDE SEQUENCE</scope>
    <source>
        <strain evidence="6">17073</strain>
    </source>
</reference>